<organism evidence="2 3">
    <name type="scientific">Paenibacillus silvestris</name>
    <dbReference type="NCBI Taxonomy" id="2606219"/>
    <lineage>
        <taxon>Bacteria</taxon>
        <taxon>Bacillati</taxon>
        <taxon>Bacillota</taxon>
        <taxon>Bacilli</taxon>
        <taxon>Bacillales</taxon>
        <taxon>Paenibacillaceae</taxon>
        <taxon>Paenibacillus</taxon>
    </lineage>
</organism>
<sequence length="646" mass="70513">MNTKFRQIIPRLVIAFMLVSAVYGAQPFDTKAVAAETPASDGWQVLVDDNFENESVGTKAEDQGYVVYKPMLEEGNTGGLEGDAYVAKAPGKSGNSLYVYDDFNSVSNVAYRNTTRVVKTFEKQEGVVVAEVSFMQPGPQFERAKVLNLLSSSGDYIARITADPAQAKFVFDAKTGPDNMYPYEPNRWYNIKLVVDIVNDQVMVYVDGNLCFSKQPTVEVRSAGTTTSEKIKQNIAMLEMLTAGGSPNPVNAFYISQIKVSAKPPAASPEAPVGLTAYPRDKEIYVEWAPSASARSNNVYVATKPDAADSEYVKVMDKYNKKFVPSDYVSITKLGTSSSSPPLENGKTYYVKITQNTRLLSKGTDTEVESPLSLSQAVAVTPNPRTTLNSASTSVIQNVYVNDTKNMSGWSVQSNLTVGSTPYGDSERTITKLPSNYIGIDWIRTSNASGAYTASDVLTTFTVRNEADVFVAVSRKTMEANLAWLSTWTKTADTIELDGGAEGFDVYKKSFAANSQVTLSKIGQSDSNGYFILVRGRSIQLNSFEFMDWNGNKITTLTSGMNATAKVEVTNNTAEQRSFVVICALYDANQRLVTYTSASVSAHAGEKRTLNTGFKVPLNISGYHAKAFIWDNLITMKPLSSSISIQ</sequence>
<keyword evidence="3" id="KW-1185">Reference proteome</keyword>
<evidence type="ECO:0008006" key="4">
    <source>
        <dbReference type="Google" id="ProtNLM"/>
    </source>
</evidence>
<accession>A0A6L8UYZ3</accession>
<comment type="caution">
    <text evidence="2">The sequence shown here is derived from an EMBL/GenBank/DDBJ whole genome shotgun (WGS) entry which is preliminary data.</text>
</comment>
<feature type="chain" id="PRO_5039479808" description="Fibronectin type-III domain-containing protein" evidence="1">
    <location>
        <begin position="26"/>
        <end position="646"/>
    </location>
</feature>
<reference evidence="2 3" key="1">
    <citation type="submission" date="2019-12" db="EMBL/GenBank/DDBJ databases">
        <title>Paenibacillus sp. nov. sp. isolated from soil.</title>
        <authorList>
            <person name="Kim J."/>
            <person name="Jeong S.E."/>
            <person name="Jung H.S."/>
            <person name="Jeon C.O."/>
        </authorList>
    </citation>
    <scope>NUCLEOTIDE SEQUENCE [LARGE SCALE GENOMIC DNA]</scope>
    <source>
        <strain evidence="2 3">5J-6</strain>
    </source>
</reference>
<evidence type="ECO:0000313" key="2">
    <source>
        <dbReference type="EMBL" id="MZQ83154.1"/>
    </source>
</evidence>
<evidence type="ECO:0000256" key="1">
    <source>
        <dbReference type="SAM" id="SignalP"/>
    </source>
</evidence>
<keyword evidence="1" id="KW-0732">Signal</keyword>
<feature type="signal peptide" evidence="1">
    <location>
        <begin position="1"/>
        <end position="25"/>
    </location>
</feature>
<dbReference type="Proteomes" id="UP000481087">
    <property type="component" value="Unassembled WGS sequence"/>
</dbReference>
<proteinExistence type="predicted"/>
<protein>
    <recommendedName>
        <fullName evidence="4">Fibronectin type-III domain-containing protein</fullName>
    </recommendedName>
</protein>
<gene>
    <name evidence="2" type="ORF">GQF01_13650</name>
</gene>
<dbReference type="AlphaFoldDB" id="A0A6L8UYZ3"/>
<dbReference type="EMBL" id="WTUZ01000016">
    <property type="protein sequence ID" value="MZQ83154.1"/>
    <property type="molecule type" value="Genomic_DNA"/>
</dbReference>
<evidence type="ECO:0000313" key="3">
    <source>
        <dbReference type="Proteomes" id="UP000481087"/>
    </source>
</evidence>
<dbReference type="RefSeq" id="WP_161407321.1">
    <property type="nucleotide sequence ID" value="NZ_WTUZ01000016.1"/>
</dbReference>
<name>A0A6L8UYZ3_9BACL</name>